<dbReference type="Proteomes" id="UP000288805">
    <property type="component" value="Unassembled WGS sequence"/>
</dbReference>
<feature type="compositionally biased region" description="Basic and acidic residues" evidence="1">
    <location>
        <begin position="48"/>
        <end position="61"/>
    </location>
</feature>
<evidence type="ECO:0000313" key="2">
    <source>
        <dbReference type="EMBL" id="RVW77238.1"/>
    </source>
</evidence>
<reference evidence="2 3" key="1">
    <citation type="journal article" date="2018" name="PLoS Genet.">
        <title>Population sequencing reveals clonal diversity and ancestral inbreeding in the grapevine cultivar Chardonnay.</title>
        <authorList>
            <person name="Roach M.J."/>
            <person name="Johnson D.L."/>
            <person name="Bohlmann J."/>
            <person name="van Vuuren H.J."/>
            <person name="Jones S.J."/>
            <person name="Pretorius I.S."/>
            <person name="Schmidt S.A."/>
            <person name="Borneman A.R."/>
        </authorList>
    </citation>
    <scope>NUCLEOTIDE SEQUENCE [LARGE SCALE GENOMIC DNA]</scope>
    <source>
        <strain evidence="3">cv. Chardonnay</strain>
        <tissue evidence="2">Leaf</tissue>
    </source>
</reference>
<evidence type="ECO:0008006" key="4">
    <source>
        <dbReference type="Google" id="ProtNLM"/>
    </source>
</evidence>
<dbReference type="AlphaFoldDB" id="A0A438GYG5"/>
<feature type="region of interest" description="Disordered" evidence="1">
    <location>
        <begin position="1"/>
        <end position="96"/>
    </location>
</feature>
<accession>A0A438GYG5</accession>
<evidence type="ECO:0000313" key="3">
    <source>
        <dbReference type="Proteomes" id="UP000288805"/>
    </source>
</evidence>
<protein>
    <recommendedName>
        <fullName evidence="4">DUF4283 domain-containing protein</fullName>
    </recommendedName>
</protein>
<evidence type="ECO:0000256" key="1">
    <source>
        <dbReference type="SAM" id="MobiDB-lite"/>
    </source>
</evidence>
<sequence length="398" mass="44420">MASDCGVAPPKKETASDRDVVPPERQKNTSQGTCRDWGLGWENQVGRDAGRRQARLEEEARRRKRPHAPSRAGARSSWCGRCRKKTSPESSPENFAGGEWFLTTIRKYWEMGEVTGMKHGHRKENLSTVFHRRSATGFYFTLVDEALVAESSCFQEERDREPLLGEDVARGGPLRMILKDESSVGLQANREVVILGDSSGEEKEGLALLRSALEEIWRRKIGFLLVQSLKGNYGNWSALLTNVRGINEGDKCRVIKSLICSLSQPCLSSRNKGAVDVIPFGVYDLVLIEEKETFWNELSDIRGLWNDPWCVGGDFNAGLFSYILAAKLKALKQDLKVWNKEALGMCSKCFSRILAELGDWRPSISGLNFDSLSSLESEALEIPFQGGGPSCLVQLKWG</sequence>
<organism evidence="2 3">
    <name type="scientific">Vitis vinifera</name>
    <name type="common">Grape</name>
    <dbReference type="NCBI Taxonomy" id="29760"/>
    <lineage>
        <taxon>Eukaryota</taxon>
        <taxon>Viridiplantae</taxon>
        <taxon>Streptophyta</taxon>
        <taxon>Embryophyta</taxon>
        <taxon>Tracheophyta</taxon>
        <taxon>Spermatophyta</taxon>
        <taxon>Magnoliopsida</taxon>
        <taxon>eudicotyledons</taxon>
        <taxon>Gunneridae</taxon>
        <taxon>Pentapetalae</taxon>
        <taxon>rosids</taxon>
        <taxon>Vitales</taxon>
        <taxon>Vitaceae</taxon>
        <taxon>Viteae</taxon>
        <taxon>Vitis</taxon>
    </lineage>
</organism>
<name>A0A438GYG5_VITVI</name>
<proteinExistence type="predicted"/>
<gene>
    <name evidence="2" type="ORF">CK203_043346</name>
</gene>
<feature type="compositionally biased region" description="Basic and acidic residues" evidence="1">
    <location>
        <begin position="10"/>
        <end position="27"/>
    </location>
</feature>
<comment type="caution">
    <text evidence="2">The sequence shown here is derived from an EMBL/GenBank/DDBJ whole genome shotgun (WGS) entry which is preliminary data.</text>
</comment>
<dbReference type="EMBL" id="QGNW01000316">
    <property type="protein sequence ID" value="RVW77238.1"/>
    <property type="molecule type" value="Genomic_DNA"/>
</dbReference>